<organism evidence="1 2">
    <name type="scientific">Trichostrongylus colubriformis</name>
    <name type="common">Black scour worm</name>
    <dbReference type="NCBI Taxonomy" id="6319"/>
    <lineage>
        <taxon>Eukaryota</taxon>
        <taxon>Metazoa</taxon>
        <taxon>Ecdysozoa</taxon>
        <taxon>Nematoda</taxon>
        <taxon>Chromadorea</taxon>
        <taxon>Rhabditida</taxon>
        <taxon>Rhabditina</taxon>
        <taxon>Rhabditomorpha</taxon>
        <taxon>Strongyloidea</taxon>
        <taxon>Trichostrongylidae</taxon>
        <taxon>Trichostrongylus</taxon>
    </lineage>
</organism>
<proteinExistence type="predicted"/>
<dbReference type="AlphaFoldDB" id="A0AAN8FJI7"/>
<protein>
    <submittedName>
        <fullName evidence="1">Uncharacterized protein</fullName>
    </submittedName>
</protein>
<keyword evidence="2" id="KW-1185">Reference proteome</keyword>
<evidence type="ECO:0000313" key="2">
    <source>
        <dbReference type="Proteomes" id="UP001331761"/>
    </source>
</evidence>
<accession>A0AAN8FJI7</accession>
<feature type="non-terminal residue" evidence="1">
    <location>
        <position position="1"/>
    </location>
</feature>
<reference evidence="1 2" key="1">
    <citation type="submission" date="2019-10" db="EMBL/GenBank/DDBJ databases">
        <title>Assembly and Annotation for the nematode Trichostrongylus colubriformis.</title>
        <authorList>
            <person name="Martin J."/>
        </authorList>
    </citation>
    <scope>NUCLEOTIDE SEQUENCE [LARGE SCALE GENOMIC DNA]</scope>
    <source>
        <strain evidence="1">G859</strain>
        <tissue evidence="1">Whole worm</tissue>
    </source>
</reference>
<name>A0AAN8FJI7_TRICO</name>
<dbReference type="Proteomes" id="UP001331761">
    <property type="component" value="Unassembled WGS sequence"/>
</dbReference>
<gene>
    <name evidence="1" type="ORF">GCK32_019451</name>
</gene>
<comment type="caution">
    <text evidence="1">The sequence shown here is derived from an EMBL/GenBank/DDBJ whole genome shotgun (WGS) entry which is preliminary data.</text>
</comment>
<evidence type="ECO:0000313" key="1">
    <source>
        <dbReference type="EMBL" id="KAK5975297.1"/>
    </source>
</evidence>
<sequence>EHFAANRHLFLRSSTAAQLLFQILLIHRSLRLSLIQCRSKRRRLLLTSSRQFSMISIHQRSSRFCLYLRC</sequence>
<dbReference type="EMBL" id="WIXE01013205">
    <property type="protein sequence ID" value="KAK5975297.1"/>
    <property type="molecule type" value="Genomic_DNA"/>
</dbReference>